<keyword evidence="3" id="KW-1003">Cell membrane</keyword>
<keyword evidence="4 7" id="KW-0812">Transmembrane</keyword>
<dbReference type="EMBL" id="QBMN01000149">
    <property type="protein sequence ID" value="PZO36128.1"/>
    <property type="molecule type" value="Genomic_DNA"/>
</dbReference>
<evidence type="ECO:0000256" key="5">
    <source>
        <dbReference type="ARBA" id="ARBA00022989"/>
    </source>
</evidence>
<keyword evidence="5 7" id="KW-1133">Transmembrane helix</keyword>
<evidence type="ECO:0000256" key="3">
    <source>
        <dbReference type="ARBA" id="ARBA00022475"/>
    </source>
</evidence>
<dbReference type="GO" id="GO:0005886">
    <property type="term" value="C:plasma membrane"/>
    <property type="evidence" value="ECO:0007669"/>
    <property type="project" value="UniProtKB-SubCell"/>
</dbReference>
<dbReference type="InterPro" id="IPR049278">
    <property type="entry name" value="MS_channel_C"/>
</dbReference>
<dbReference type="PANTHER" id="PTHR30460:SF0">
    <property type="entry name" value="MODERATE CONDUCTANCE MECHANOSENSITIVE CHANNEL YBIO"/>
    <property type="match status" value="1"/>
</dbReference>
<sequence length="600" mass="67314">MWGWPMLDLQRWKPARRLRQGMIACLVVLVVALISPAIFLGGAEAQLLPLPAASGGDPLPVNVERQGNLETYDITLDGQTLLRIASPAVLNRAESGGQMPVEVRATQIEANLRRILPGGSAAAPLDPETLEVFIETLDQYPVLFVRDANQAESRVLLTVTDPDAQYHGVSKEELAVRWQPQLDEALRQAIVVRQPEALQQQLTRTAKVLGATLALTLVLEVIRRWLGRREQRLHQRAAAESALINVHAPAPKDYAAKPVDPRLWQGLQQHFRLERRLHAVRLMRWILLWGLLSLWALSIAYSLHTFPQTRQFAKTIALAPVVVLLTWFVVGLIDRLIDLAVDQFMQRFARGQSLTSTNLQRINTIAQVIKGVKMVVIYTAGLIWVLQWLNLMPGSVLALGTLLALVLSFAAQNLVKDLVNGFLILIEDQFRIGDVIVVGDIDGFVENLNLRITQLRNPEGQLITLPNSSITQVRNLTRDWSRATLDFEVAYNTDINLALAVVRETADHMAQDPEWQSIILDTNEFFGVQEISHAGILIRIWIKTIPLKQWLVSMEFRRRLKLAFDRQGIQIGAPRQVWLQAETSTPIAQKPFYGVDQGVG</sequence>
<proteinExistence type="inferred from homology"/>
<name>A0A2W4XXZ0_9CYAN</name>
<dbReference type="GO" id="GO:0008381">
    <property type="term" value="F:mechanosensitive monoatomic ion channel activity"/>
    <property type="evidence" value="ECO:0007669"/>
    <property type="project" value="InterPro"/>
</dbReference>
<protein>
    <submittedName>
        <fullName evidence="10">Mechanosensitive ion channel protein MscS</fullName>
    </submittedName>
</protein>
<organism evidence="10 11">
    <name type="scientific">Shackletoniella antarctica</name>
    <dbReference type="NCBI Taxonomy" id="268115"/>
    <lineage>
        <taxon>Bacteria</taxon>
        <taxon>Bacillati</taxon>
        <taxon>Cyanobacteriota</taxon>
        <taxon>Cyanophyceae</taxon>
        <taxon>Oculatellales</taxon>
        <taxon>Oculatellaceae</taxon>
        <taxon>Shackletoniella</taxon>
    </lineage>
</organism>
<feature type="domain" description="Mechanosensitive ion channel MscS" evidence="8">
    <location>
        <begin position="413"/>
        <end position="478"/>
    </location>
</feature>
<evidence type="ECO:0000256" key="1">
    <source>
        <dbReference type="ARBA" id="ARBA00004651"/>
    </source>
</evidence>
<reference evidence="10 11" key="2">
    <citation type="submission" date="2018-06" db="EMBL/GenBank/DDBJ databases">
        <title>Metagenomic assembly of (sub)arctic Cyanobacteria and their associated microbiome from non-axenic cultures.</title>
        <authorList>
            <person name="Baurain D."/>
        </authorList>
    </citation>
    <scope>NUCLEOTIDE SEQUENCE [LARGE SCALE GENOMIC DNA]</scope>
    <source>
        <strain evidence="10">ULC041bin1</strain>
    </source>
</reference>
<dbReference type="AlphaFoldDB" id="A0A2W4XXZ0"/>
<gene>
    <name evidence="10" type="ORF">DCF17_17635</name>
</gene>
<feature type="transmembrane region" description="Helical" evidence="7">
    <location>
        <begin position="395"/>
        <end position="415"/>
    </location>
</feature>
<dbReference type="InterPro" id="IPR045276">
    <property type="entry name" value="YbiO_bact"/>
</dbReference>
<dbReference type="PANTHER" id="PTHR30460">
    <property type="entry name" value="MODERATE CONDUCTANCE MECHANOSENSITIVE CHANNEL YBIO"/>
    <property type="match status" value="1"/>
</dbReference>
<dbReference type="Proteomes" id="UP000249081">
    <property type="component" value="Unassembled WGS sequence"/>
</dbReference>
<evidence type="ECO:0000256" key="4">
    <source>
        <dbReference type="ARBA" id="ARBA00022692"/>
    </source>
</evidence>
<accession>A0A2W4XXZ0</accession>
<dbReference type="SUPFAM" id="SSF82689">
    <property type="entry name" value="Mechanosensitive channel protein MscS (YggB), C-terminal domain"/>
    <property type="match status" value="1"/>
</dbReference>
<feature type="domain" description="Mechanosensitive ion channel MscS C-terminal" evidence="9">
    <location>
        <begin position="484"/>
        <end position="571"/>
    </location>
</feature>
<feature type="transmembrane region" description="Helical" evidence="7">
    <location>
        <begin position="282"/>
        <end position="303"/>
    </location>
</feature>
<keyword evidence="6 7" id="KW-0472">Membrane</keyword>
<evidence type="ECO:0000256" key="2">
    <source>
        <dbReference type="ARBA" id="ARBA00008017"/>
    </source>
</evidence>
<dbReference type="Gene3D" id="3.30.70.100">
    <property type="match status" value="1"/>
</dbReference>
<dbReference type="InterPro" id="IPR010920">
    <property type="entry name" value="LSM_dom_sf"/>
</dbReference>
<dbReference type="Gene3D" id="1.10.287.1260">
    <property type="match status" value="1"/>
</dbReference>
<dbReference type="Pfam" id="PF00924">
    <property type="entry name" value="MS_channel_2nd"/>
    <property type="match status" value="1"/>
</dbReference>
<evidence type="ECO:0000313" key="10">
    <source>
        <dbReference type="EMBL" id="PZO36128.1"/>
    </source>
</evidence>
<dbReference type="Pfam" id="PF21082">
    <property type="entry name" value="MS_channel_3rd"/>
    <property type="match status" value="1"/>
</dbReference>
<dbReference type="InterPro" id="IPR023408">
    <property type="entry name" value="MscS_beta-dom_sf"/>
</dbReference>
<comment type="caution">
    <text evidence="10">The sequence shown here is derived from an EMBL/GenBank/DDBJ whole genome shotgun (WGS) entry which is preliminary data.</text>
</comment>
<evidence type="ECO:0000256" key="7">
    <source>
        <dbReference type="SAM" id="Phobius"/>
    </source>
</evidence>
<dbReference type="SUPFAM" id="SSF50182">
    <property type="entry name" value="Sm-like ribonucleoproteins"/>
    <property type="match status" value="1"/>
</dbReference>
<evidence type="ECO:0000256" key="6">
    <source>
        <dbReference type="ARBA" id="ARBA00023136"/>
    </source>
</evidence>
<feature type="transmembrane region" description="Helical" evidence="7">
    <location>
        <begin position="315"/>
        <end position="337"/>
    </location>
</feature>
<comment type="similarity">
    <text evidence="2">Belongs to the MscS (TC 1.A.23) family.</text>
</comment>
<evidence type="ECO:0000313" key="11">
    <source>
        <dbReference type="Proteomes" id="UP000249081"/>
    </source>
</evidence>
<comment type="subcellular location">
    <subcellularLocation>
        <location evidence="1">Cell membrane</location>
        <topology evidence="1">Multi-pass membrane protein</topology>
    </subcellularLocation>
</comment>
<dbReference type="InterPro" id="IPR011066">
    <property type="entry name" value="MscS_channel_C_sf"/>
</dbReference>
<evidence type="ECO:0000259" key="9">
    <source>
        <dbReference type="Pfam" id="PF21082"/>
    </source>
</evidence>
<dbReference type="Gene3D" id="2.30.30.60">
    <property type="match status" value="1"/>
</dbReference>
<reference evidence="11" key="1">
    <citation type="submission" date="2018-04" db="EMBL/GenBank/DDBJ databases">
        <authorList>
            <person name="Cornet L."/>
        </authorList>
    </citation>
    <scope>NUCLEOTIDE SEQUENCE [LARGE SCALE GENOMIC DNA]</scope>
</reference>
<dbReference type="InterPro" id="IPR006685">
    <property type="entry name" value="MscS_channel_2nd"/>
</dbReference>
<feature type="transmembrane region" description="Helical" evidence="7">
    <location>
        <begin position="371"/>
        <end position="389"/>
    </location>
</feature>
<evidence type="ECO:0000259" key="8">
    <source>
        <dbReference type="Pfam" id="PF00924"/>
    </source>
</evidence>